<gene>
    <name evidence="9" type="ORF">TAT_000099100</name>
</gene>
<dbReference type="PANTHER" id="PTHR12749:SF0">
    <property type="entry name" value="DNA EXCISION REPAIR PROTEIN ERCC-1"/>
    <property type="match status" value="1"/>
</dbReference>
<keyword evidence="5" id="KW-0234">DNA repair</keyword>
<dbReference type="InterPro" id="IPR047260">
    <property type="entry name" value="ERCC1-like_central_dom"/>
</dbReference>
<keyword evidence="6" id="KW-0539">Nucleus</keyword>
<dbReference type="VEuPathDB" id="PiroplasmaDB:TA16745"/>
<evidence type="ECO:0000256" key="1">
    <source>
        <dbReference type="ARBA" id="ARBA00004123"/>
    </source>
</evidence>
<dbReference type="Gene3D" id="1.10.150.20">
    <property type="entry name" value="5' to 3' exonuclease, C-terminal subdomain"/>
    <property type="match status" value="1"/>
</dbReference>
<feature type="transmembrane region" description="Helical" evidence="7">
    <location>
        <begin position="56"/>
        <end position="78"/>
    </location>
</feature>
<dbReference type="GO" id="GO:0000110">
    <property type="term" value="C:nucleotide-excision repair factor 1 complex"/>
    <property type="evidence" value="ECO:0007669"/>
    <property type="project" value="TreeGrafter"/>
</dbReference>
<accession>A0A3B0MVH7</accession>
<keyword evidence="7" id="KW-0812">Transmembrane</keyword>
<feature type="domain" description="ERCC1-like central" evidence="8">
    <location>
        <begin position="3"/>
        <end position="90"/>
    </location>
</feature>
<dbReference type="Gene3D" id="3.40.50.10130">
    <property type="match status" value="1"/>
</dbReference>
<dbReference type="GO" id="GO:0006302">
    <property type="term" value="P:double-strand break repair"/>
    <property type="evidence" value="ECO:0007669"/>
    <property type="project" value="UniProtKB-ARBA"/>
</dbReference>
<evidence type="ECO:0000256" key="2">
    <source>
        <dbReference type="ARBA" id="ARBA00008283"/>
    </source>
</evidence>
<keyword evidence="7" id="KW-0472">Membrane</keyword>
<proteinExistence type="inferred from homology"/>
<evidence type="ECO:0000256" key="4">
    <source>
        <dbReference type="ARBA" id="ARBA00023125"/>
    </source>
</evidence>
<dbReference type="GO" id="GO:0003697">
    <property type="term" value="F:single-stranded DNA binding"/>
    <property type="evidence" value="ECO:0007669"/>
    <property type="project" value="TreeGrafter"/>
</dbReference>
<evidence type="ECO:0000256" key="6">
    <source>
        <dbReference type="ARBA" id="ARBA00023242"/>
    </source>
</evidence>
<dbReference type="InterPro" id="IPR011335">
    <property type="entry name" value="Restrct_endonuc-II-like"/>
</dbReference>
<dbReference type="EMBL" id="UIVT01000001">
    <property type="protein sequence ID" value="SVP89139.1"/>
    <property type="molecule type" value="Genomic_DNA"/>
</dbReference>
<evidence type="ECO:0000256" key="7">
    <source>
        <dbReference type="SAM" id="Phobius"/>
    </source>
</evidence>
<dbReference type="Pfam" id="PF03834">
    <property type="entry name" value="Rad10"/>
    <property type="match status" value="1"/>
</dbReference>
<dbReference type="SUPFAM" id="SSF47781">
    <property type="entry name" value="RuvA domain 2-like"/>
    <property type="match status" value="1"/>
</dbReference>
<dbReference type="InterPro" id="IPR004579">
    <property type="entry name" value="ERCC1/RAD10/SWI10"/>
</dbReference>
<reference evidence="9" key="1">
    <citation type="submission" date="2018-07" db="EMBL/GenBank/DDBJ databases">
        <authorList>
            <person name="Quirk P.G."/>
            <person name="Krulwich T.A."/>
        </authorList>
    </citation>
    <scope>NUCLEOTIDE SEQUENCE</scope>
    <source>
        <strain evidence="9">Anand</strain>
    </source>
</reference>
<comment type="subcellular location">
    <subcellularLocation>
        <location evidence="1">Nucleus</location>
    </subcellularLocation>
</comment>
<dbReference type="GO" id="GO:0003684">
    <property type="term" value="F:damaged DNA binding"/>
    <property type="evidence" value="ECO:0007669"/>
    <property type="project" value="InterPro"/>
</dbReference>
<evidence type="ECO:0000256" key="3">
    <source>
        <dbReference type="ARBA" id="ARBA00022763"/>
    </source>
</evidence>
<comment type="similarity">
    <text evidence="2">Belongs to the ERCC1/RAD10/SWI10 family.</text>
</comment>
<evidence type="ECO:0000313" key="9">
    <source>
        <dbReference type="EMBL" id="SVP89139.1"/>
    </source>
</evidence>
<keyword evidence="7" id="KW-1133">Transmembrane helix</keyword>
<dbReference type="InterPro" id="IPR010994">
    <property type="entry name" value="RuvA_2-like"/>
</dbReference>
<keyword evidence="3" id="KW-0227">DNA damage</keyword>
<dbReference type="PANTHER" id="PTHR12749">
    <property type="entry name" value="EXCISION REPAIR CROSS-COMPLEMENTING 1 ERCC1"/>
    <property type="match status" value="1"/>
</dbReference>
<feature type="transmembrane region" description="Helical" evidence="7">
    <location>
        <begin position="15"/>
        <end position="35"/>
    </location>
</feature>
<dbReference type="GO" id="GO:0006312">
    <property type="term" value="P:mitotic recombination"/>
    <property type="evidence" value="ECO:0007669"/>
    <property type="project" value="TreeGrafter"/>
</dbReference>
<dbReference type="AlphaFoldDB" id="A0A3B0MVH7"/>
<organism evidence="9">
    <name type="scientific">Theileria annulata</name>
    <dbReference type="NCBI Taxonomy" id="5874"/>
    <lineage>
        <taxon>Eukaryota</taxon>
        <taxon>Sar</taxon>
        <taxon>Alveolata</taxon>
        <taxon>Apicomplexa</taxon>
        <taxon>Aconoidasida</taxon>
        <taxon>Piroplasmida</taxon>
        <taxon>Theileriidae</taxon>
        <taxon>Theileria</taxon>
    </lineage>
</organism>
<dbReference type="GO" id="GO:0070914">
    <property type="term" value="P:UV-damage excision repair"/>
    <property type="evidence" value="ECO:0007669"/>
    <property type="project" value="TreeGrafter"/>
</dbReference>
<evidence type="ECO:0000256" key="5">
    <source>
        <dbReference type="ARBA" id="ARBA00023204"/>
    </source>
</evidence>
<evidence type="ECO:0000259" key="8">
    <source>
        <dbReference type="Pfam" id="PF03834"/>
    </source>
</evidence>
<sequence length="172" mass="20090">MYRFIKNVPYIEGDIAPDFIISSDIYVLFLSLKYHRVNINYIKNRLESLSQYKIKNLFIILNLLTITFGYGCKILLSWNARESAAIVEILNLNRYRGIESISKKTYMSHRESVTNLLLNIRSLNNNDVNFICEKYKTLKEIMHFDPKTVMDIKGLGQKKVEALSAAFTNNFY</sequence>
<keyword evidence="4" id="KW-0238">DNA-binding</keyword>
<dbReference type="SUPFAM" id="SSF52980">
    <property type="entry name" value="Restriction endonuclease-like"/>
    <property type="match status" value="1"/>
</dbReference>
<protein>
    <submittedName>
        <fullName evidence="9">DNA repair protein (RAD10 homologue), putative</fullName>
    </submittedName>
</protein>
<dbReference type="GO" id="GO:0070522">
    <property type="term" value="C:ERCC4-ERCC1 complex"/>
    <property type="evidence" value="ECO:0007669"/>
    <property type="project" value="TreeGrafter"/>
</dbReference>
<name>A0A3B0MVH7_THEAN</name>